<dbReference type="PANTHER" id="PTHR22911">
    <property type="entry name" value="ACYL-MALONYL CONDENSING ENZYME-RELATED"/>
    <property type="match status" value="1"/>
</dbReference>
<evidence type="ECO:0000313" key="3">
    <source>
        <dbReference type="Proteomes" id="UP000244384"/>
    </source>
</evidence>
<keyword evidence="3" id="KW-1185">Reference proteome</keyword>
<sequence>MTIGGRGPGGSASQEVTMAVLFALLASACGGTADFVGGIASRRLPSVVVVAASQSAGLVVILAVALVTRPVSAHPGQLVWAVAAGVGMVLGLVAFYSALSVGTMGVVAPVSALGVLVPVLWGVVHLGEVPSGLAVAGAVLGIAGVVLASGPELTDRLAARPIVLAAFSGIGFGSATAFIGEAADGGIVWTVVILKVTIVVLSVPVLGRRRRTLADVPRRWLAGVVLSIGVVDVAGTLLLAHATTLGLVSLVGVVASLYPVFTVLLAQWMLRERMLPAQQLGALVAFAGVALLGLA</sequence>
<dbReference type="Proteomes" id="UP000244384">
    <property type="component" value="Chromosome"/>
</dbReference>
<protein>
    <submittedName>
        <fullName evidence="2">Uncharacterized protein</fullName>
    </submittedName>
</protein>
<proteinExistence type="inferred from homology"/>
<evidence type="ECO:0000256" key="1">
    <source>
        <dbReference type="ARBA" id="ARBA00007362"/>
    </source>
</evidence>
<dbReference type="Pfam" id="PF00892">
    <property type="entry name" value="EamA"/>
    <property type="match status" value="2"/>
</dbReference>
<gene>
    <name evidence="2" type="ORF">C3E78_16645</name>
</gene>
<accession>A0A2S0WQY6</accession>
<evidence type="ECO:0000313" key="2">
    <source>
        <dbReference type="EMBL" id="AWB93710.1"/>
    </source>
</evidence>
<accession>A0A5F2EM64</accession>
<reference evidence="3" key="1">
    <citation type="submission" date="2018-01" db="EMBL/GenBank/DDBJ databases">
        <authorList>
            <person name="Li J."/>
        </authorList>
    </citation>
    <scope>NUCLEOTIDE SEQUENCE [LARGE SCALE GENOMIC DNA]</scope>
    <source>
        <strain evidence="3">592</strain>
    </source>
</reference>
<dbReference type="PROSITE" id="PS51257">
    <property type="entry name" value="PROKAR_LIPOPROTEIN"/>
    <property type="match status" value="1"/>
</dbReference>
<dbReference type="AlphaFoldDB" id="A0A2S0WQY6"/>
<organism evidence="2 3">
    <name type="scientific">Aeromicrobium chenweiae</name>
    <dbReference type="NCBI Taxonomy" id="2079793"/>
    <lineage>
        <taxon>Bacteria</taxon>
        <taxon>Bacillati</taxon>
        <taxon>Actinomycetota</taxon>
        <taxon>Actinomycetes</taxon>
        <taxon>Propionibacteriales</taxon>
        <taxon>Nocardioidaceae</taxon>
        <taxon>Aeromicrobium</taxon>
    </lineage>
</organism>
<name>A0A2S0WQY6_9ACTN</name>
<dbReference type="PANTHER" id="PTHR22911:SF137">
    <property type="entry name" value="SOLUTE CARRIER FAMILY 35 MEMBER G2-RELATED"/>
    <property type="match status" value="1"/>
</dbReference>
<comment type="similarity">
    <text evidence="1">Belongs to the EamA transporter family.</text>
</comment>
<dbReference type="InterPro" id="IPR037185">
    <property type="entry name" value="EmrE-like"/>
</dbReference>
<dbReference type="InterPro" id="IPR000620">
    <property type="entry name" value="EamA_dom"/>
</dbReference>
<dbReference type="SUPFAM" id="SSF103481">
    <property type="entry name" value="Multidrug resistance efflux transporter EmrE"/>
    <property type="match status" value="2"/>
</dbReference>
<dbReference type="GO" id="GO:0016020">
    <property type="term" value="C:membrane"/>
    <property type="evidence" value="ECO:0007669"/>
    <property type="project" value="InterPro"/>
</dbReference>
<dbReference type="KEGG" id="aez:C3E78_16645"/>
<dbReference type="Gene3D" id="1.10.3730.20">
    <property type="match status" value="1"/>
</dbReference>
<dbReference type="EMBL" id="CP026952">
    <property type="protein sequence ID" value="AWB93710.1"/>
    <property type="molecule type" value="Genomic_DNA"/>
</dbReference>